<evidence type="ECO:0000256" key="12">
    <source>
        <dbReference type="SAM" id="MobiDB-lite"/>
    </source>
</evidence>
<reference evidence="16 17" key="1">
    <citation type="journal article" date="2020" name="Microorganisms">
        <title>Osmotic Adaptation and Compatible Solute Biosynthesis of Phototrophic Bacteria as Revealed from Genome Analyses.</title>
        <authorList>
            <person name="Imhoff J.F."/>
            <person name="Rahn T."/>
            <person name="Kunzel S."/>
            <person name="Keller A."/>
            <person name="Neulinger S.C."/>
        </authorList>
    </citation>
    <scope>NUCLEOTIDE SEQUENCE [LARGE SCALE GENOMIC DNA]</scope>
    <source>
        <strain evidence="16 17">DSM 21303</strain>
    </source>
</reference>
<evidence type="ECO:0000256" key="5">
    <source>
        <dbReference type="ARBA" id="ARBA00022806"/>
    </source>
</evidence>
<evidence type="ECO:0000256" key="10">
    <source>
        <dbReference type="PROSITE-ProRule" id="PRU00552"/>
    </source>
</evidence>
<dbReference type="InterPro" id="IPR011545">
    <property type="entry name" value="DEAD/DEAH_box_helicase_dom"/>
</dbReference>
<accession>A0A9X0WF33</accession>
<evidence type="ECO:0000256" key="3">
    <source>
        <dbReference type="ARBA" id="ARBA00022741"/>
    </source>
</evidence>
<evidence type="ECO:0000256" key="1">
    <source>
        <dbReference type="ARBA" id="ARBA00012552"/>
    </source>
</evidence>
<dbReference type="SMART" id="SM00487">
    <property type="entry name" value="DEXDc"/>
    <property type="match status" value="1"/>
</dbReference>
<dbReference type="InterPro" id="IPR050079">
    <property type="entry name" value="DEAD_box_RNA_helicase"/>
</dbReference>
<keyword evidence="2" id="KW-0963">Cytoplasm</keyword>
<dbReference type="Proteomes" id="UP001138802">
    <property type="component" value="Unassembled WGS sequence"/>
</dbReference>
<proteinExistence type="inferred from homology"/>
<dbReference type="CDD" id="cd00268">
    <property type="entry name" value="DEADc"/>
    <property type="match status" value="1"/>
</dbReference>
<evidence type="ECO:0000259" key="15">
    <source>
        <dbReference type="PROSITE" id="PS51195"/>
    </source>
</evidence>
<feature type="compositionally biased region" description="Basic and acidic residues" evidence="12">
    <location>
        <begin position="413"/>
        <end position="422"/>
    </location>
</feature>
<dbReference type="RefSeq" id="WP_200386158.1">
    <property type="nucleotide sequence ID" value="NZ_NRSD01000001.1"/>
</dbReference>
<dbReference type="InterPro" id="IPR027417">
    <property type="entry name" value="P-loop_NTPase"/>
</dbReference>
<dbReference type="GO" id="GO:0016787">
    <property type="term" value="F:hydrolase activity"/>
    <property type="evidence" value="ECO:0007669"/>
    <property type="project" value="UniProtKB-KW"/>
</dbReference>
<dbReference type="PANTHER" id="PTHR47959">
    <property type="entry name" value="ATP-DEPENDENT RNA HELICASE RHLE-RELATED"/>
    <property type="match status" value="1"/>
</dbReference>
<dbReference type="SMART" id="SM00490">
    <property type="entry name" value="HELICc"/>
    <property type="match status" value="1"/>
</dbReference>
<evidence type="ECO:0000313" key="17">
    <source>
        <dbReference type="Proteomes" id="UP001138802"/>
    </source>
</evidence>
<dbReference type="PROSITE" id="PS00039">
    <property type="entry name" value="DEAD_ATP_HELICASE"/>
    <property type="match status" value="1"/>
</dbReference>
<evidence type="ECO:0000256" key="7">
    <source>
        <dbReference type="ARBA" id="ARBA00038437"/>
    </source>
</evidence>
<feature type="domain" description="Helicase C-terminal" evidence="14">
    <location>
        <begin position="228"/>
        <end position="378"/>
    </location>
</feature>
<evidence type="ECO:0000256" key="6">
    <source>
        <dbReference type="ARBA" id="ARBA00022840"/>
    </source>
</evidence>
<feature type="domain" description="DEAD-box RNA helicase Q" evidence="15">
    <location>
        <begin position="1"/>
        <end position="29"/>
    </location>
</feature>
<dbReference type="PROSITE" id="PS51194">
    <property type="entry name" value="HELICASE_CTER"/>
    <property type="match status" value="1"/>
</dbReference>
<dbReference type="PROSITE" id="PS51195">
    <property type="entry name" value="Q_MOTIF"/>
    <property type="match status" value="1"/>
</dbReference>
<comment type="caution">
    <text evidence="16">The sequence shown here is derived from an EMBL/GenBank/DDBJ whole genome shotgun (WGS) entry which is preliminary data.</text>
</comment>
<feature type="domain" description="Helicase ATP-binding" evidence="13">
    <location>
        <begin position="32"/>
        <end position="205"/>
    </location>
</feature>
<dbReference type="FunFam" id="3.40.50.300:FF:000108">
    <property type="entry name" value="ATP-dependent RNA helicase RhlE"/>
    <property type="match status" value="1"/>
</dbReference>
<keyword evidence="6 11" id="KW-0067">ATP-binding</keyword>
<dbReference type="InterPro" id="IPR000629">
    <property type="entry name" value="RNA-helicase_DEAD-box_CS"/>
</dbReference>
<dbReference type="Pfam" id="PF00270">
    <property type="entry name" value="DEAD"/>
    <property type="match status" value="1"/>
</dbReference>
<dbReference type="Gene3D" id="3.40.50.300">
    <property type="entry name" value="P-loop containing nucleotide triphosphate hydrolases"/>
    <property type="match status" value="2"/>
</dbReference>
<dbReference type="EC" id="3.6.4.13" evidence="1"/>
<keyword evidence="4 11" id="KW-0378">Hydrolase</keyword>
<dbReference type="GO" id="GO:0005829">
    <property type="term" value="C:cytosol"/>
    <property type="evidence" value="ECO:0007669"/>
    <property type="project" value="TreeGrafter"/>
</dbReference>
<dbReference type="EMBL" id="NRSD01000001">
    <property type="protein sequence ID" value="MBK1643395.1"/>
    <property type="molecule type" value="Genomic_DNA"/>
</dbReference>
<dbReference type="GO" id="GO:0005524">
    <property type="term" value="F:ATP binding"/>
    <property type="evidence" value="ECO:0007669"/>
    <property type="project" value="UniProtKB-KW"/>
</dbReference>
<keyword evidence="3 11" id="KW-0547">Nucleotide-binding</keyword>
<evidence type="ECO:0000313" key="16">
    <source>
        <dbReference type="EMBL" id="MBK1643395.1"/>
    </source>
</evidence>
<dbReference type="InterPro" id="IPR014014">
    <property type="entry name" value="RNA_helicase_DEAD_Q_motif"/>
</dbReference>
<evidence type="ECO:0000259" key="14">
    <source>
        <dbReference type="PROSITE" id="PS51194"/>
    </source>
</evidence>
<comment type="similarity">
    <text evidence="7 11">Belongs to the DEAD box helicase family.</text>
</comment>
<dbReference type="CDD" id="cd18787">
    <property type="entry name" value="SF2_C_DEAD"/>
    <property type="match status" value="1"/>
</dbReference>
<dbReference type="GO" id="GO:0003724">
    <property type="term" value="F:RNA helicase activity"/>
    <property type="evidence" value="ECO:0007669"/>
    <property type="project" value="UniProtKB-EC"/>
</dbReference>
<dbReference type="GO" id="GO:0003676">
    <property type="term" value="F:nucleic acid binding"/>
    <property type="evidence" value="ECO:0007669"/>
    <property type="project" value="InterPro"/>
</dbReference>
<name>A0A9X0WF33_9GAMM</name>
<dbReference type="FunFam" id="3.40.50.300:FF:000468">
    <property type="entry name" value="ATP-dependent RNA helicase RhlE"/>
    <property type="match status" value="1"/>
</dbReference>
<organism evidence="16 17">
    <name type="scientific">Thiocapsa imhoffii</name>
    <dbReference type="NCBI Taxonomy" id="382777"/>
    <lineage>
        <taxon>Bacteria</taxon>
        <taxon>Pseudomonadati</taxon>
        <taxon>Pseudomonadota</taxon>
        <taxon>Gammaproteobacteria</taxon>
        <taxon>Chromatiales</taxon>
        <taxon>Chromatiaceae</taxon>
        <taxon>Thiocapsa</taxon>
    </lineage>
</organism>
<feature type="compositionally biased region" description="Basic residues" evidence="12">
    <location>
        <begin position="392"/>
        <end position="401"/>
    </location>
</feature>
<dbReference type="InterPro" id="IPR044742">
    <property type="entry name" value="DEAD/DEAH_RhlB"/>
</dbReference>
<dbReference type="InterPro" id="IPR001650">
    <property type="entry name" value="Helicase_C-like"/>
</dbReference>
<dbReference type="AlphaFoldDB" id="A0A9X0WF33"/>
<protein>
    <recommendedName>
        <fullName evidence="9">DEAD-box ATP-dependent RNA helicase RhpA</fullName>
        <ecNumber evidence="1">3.6.4.13</ecNumber>
    </recommendedName>
</protein>
<feature type="region of interest" description="Disordered" evidence="12">
    <location>
        <begin position="372"/>
        <end position="422"/>
    </location>
</feature>
<evidence type="ECO:0000256" key="9">
    <source>
        <dbReference type="ARBA" id="ARBA00074363"/>
    </source>
</evidence>
<dbReference type="InterPro" id="IPR014001">
    <property type="entry name" value="Helicase_ATP-bd"/>
</dbReference>
<gene>
    <name evidence="16" type="ORF">CKO25_01730</name>
</gene>
<sequence length="422" mass="46508">MTFDSLGLEAELLRAVATERYTRPTPIQRQAIPEILAGHDLLAGAQTGTGKTAAFVLPVLQRLSKLGHPQRQPRALILTPTRELAAQVGERVRAYGVHLPLRSTVIYGGVGMQPQVNALQRGVDLLIATPGRLLDHVGRHTADLSRVEILILDEADRMLDMGFIHDIRRILQLLPKQRQNLLFSATYTDEIRRLAEGLLQRPKQIEVARRNATADMVTQSAHPVDKARKRDLLAHLFQREGWHQVLVFTRTKAGANRLVEHLGREGISAAAIHGNKSQTARTRALDDFKRGSVRALVATDIAARGLDIVNLPQVVNFELPNVAEDYVHRIGRTGRAGAGGRALSLVSHDERKLLEGIQRLLRREIAISPVVGFEPSLTPPPSEPDPSLGAHRGARGTKRRSPAGPVRHMGQRSSRDGQRRAS</sequence>
<keyword evidence="17" id="KW-1185">Reference proteome</keyword>
<comment type="catalytic activity">
    <reaction evidence="8">
        <text>ATP + H2O = ADP + phosphate + H(+)</text>
        <dbReference type="Rhea" id="RHEA:13065"/>
        <dbReference type="ChEBI" id="CHEBI:15377"/>
        <dbReference type="ChEBI" id="CHEBI:15378"/>
        <dbReference type="ChEBI" id="CHEBI:30616"/>
        <dbReference type="ChEBI" id="CHEBI:43474"/>
        <dbReference type="ChEBI" id="CHEBI:456216"/>
        <dbReference type="EC" id="3.6.4.13"/>
    </reaction>
</comment>
<dbReference type="SUPFAM" id="SSF52540">
    <property type="entry name" value="P-loop containing nucleoside triphosphate hydrolases"/>
    <property type="match status" value="1"/>
</dbReference>
<dbReference type="PROSITE" id="PS51192">
    <property type="entry name" value="HELICASE_ATP_BIND_1"/>
    <property type="match status" value="1"/>
</dbReference>
<keyword evidence="5 11" id="KW-0347">Helicase</keyword>
<evidence type="ECO:0000256" key="4">
    <source>
        <dbReference type="ARBA" id="ARBA00022801"/>
    </source>
</evidence>
<evidence type="ECO:0000259" key="13">
    <source>
        <dbReference type="PROSITE" id="PS51192"/>
    </source>
</evidence>
<evidence type="ECO:0000256" key="11">
    <source>
        <dbReference type="RuleBase" id="RU000492"/>
    </source>
</evidence>
<dbReference type="Pfam" id="PF00271">
    <property type="entry name" value="Helicase_C"/>
    <property type="match status" value="1"/>
</dbReference>
<dbReference type="GO" id="GO:0009266">
    <property type="term" value="P:response to temperature stimulus"/>
    <property type="evidence" value="ECO:0007669"/>
    <property type="project" value="UniProtKB-ARBA"/>
</dbReference>
<evidence type="ECO:0000256" key="2">
    <source>
        <dbReference type="ARBA" id="ARBA00022490"/>
    </source>
</evidence>
<dbReference type="PANTHER" id="PTHR47959:SF13">
    <property type="entry name" value="ATP-DEPENDENT RNA HELICASE RHLE"/>
    <property type="match status" value="1"/>
</dbReference>
<evidence type="ECO:0000256" key="8">
    <source>
        <dbReference type="ARBA" id="ARBA00047984"/>
    </source>
</evidence>
<dbReference type="GO" id="GO:0042255">
    <property type="term" value="P:ribosome assembly"/>
    <property type="evidence" value="ECO:0007669"/>
    <property type="project" value="UniProtKB-ARBA"/>
</dbReference>
<feature type="short sequence motif" description="Q motif" evidence="10">
    <location>
        <begin position="1"/>
        <end position="29"/>
    </location>
</feature>